<evidence type="ECO:0000256" key="2">
    <source>
        <dbReference type="SAM" id="Phobius"/>
    </source>
</evidence>
<evidence type="ECO:0000313" key="3">
    <source>
        <dbReference type="EMBL" id="KAK4566434.1"/>
    </source>
</evidence>
<evidence type="ECO:0000313" key="4">
    <source>
        <dbReference type="Proteomes" id="UP001324115"/>
    </source>
</evidence>
<feature type="region of interest" description="Disordered" evidence="1">
    <location>
        <begin position="1"/>
        <end position="24"/>
    </location>
</feature>
<comment type="caution">
    <text evidence="3">The sequence shown here is derived from an EMBL/GenBank/DDBJ whole genome shotgun (WGS) entry which is preliminary data.</text>
</comment>
<feature type="transmembrane region" description="Helical" evidence="2">
    <location>
        <begin position="67"/>
        <end position="88"/>
    </location>
</feature>
<feature type="transmembrane region" description="Helical" evidence="2">
    <location>
        <begin position="29"/>
        <end position="47"/>
    </location>
</feature>
<dbReference type="AlphaFoldDB" id="A0AAN7E9E3"/>
<accession>A0AAN7E9E3</accession>
<keyword evidence="2" id="KW-1133">Transmembrane helix</keyword>
<proteinExistence type="predicted"/>
<dbReference type="EMBL" id="JAXUIC010000010">
    <property type="protein sequence ID" value="KAK4566434.1"/>
    <property type="molecule type" value="Genomic_DNA"/>
</dbReference>
<protein>
    <submittedName>
        <fullName evidence="3">Uncharacterized protein</fullName>
    </submittedName>
</protein>
<sequence>MKSAKTNEMKSNSWEQFPQESPPLRSKDVGRVIACISSIAVATFMVLPQANVEGRLVPVLFKELPTLYRIFLISALCTFLGSIGSMLIQHKPRVEYFCRVIGVAFMLSALVIVLYATALWFVVIPLPSSM</sequence>
<name>A0AAN7E9E3_QUERU</name>
<gene>
    <name evidence="3" type="ORF">RGQ29_002615</name>
</gene>
<organism evidence="3 4">
    <name type="scientific">Quercus rubra</name>
    <name type="common">Northern red oak</name>
    <name type="synonym">Quercus borealis</name>
    <dbReference type="NCBI Taxonomy" id="3512"/>
    <lineage>
        <taxon>Eukaryota</taxon>
        <taxon>Viridiplantae</taxon>
        <taxon>Streptophyta</taxon>
        <taxon>Embryophyta</taxon>
        <taxon>Tracheophyta</taxon>
        <taxon>Spermatophyta</taxon>
        <taxon>Magnoliopsida</taxon>
        <taxon>eudicotyledons</taxon>
        <taxon>Gunneridae</taxon>
        <taxon>Pentapetalae</taxon>
        <taxon>rosids</taxon>
        <taxon>fabids</taxon>
        <taxon>Fagales</taxon>
        <taxon>Fagaceae</taxon>
        <taxon>Quercus</taxon>
    </lineage>
</organism>
<feature type="transmembrane region" description="Helical" evidence="2">
    <location>
        <begin position="100"/>
        <end position="123"/>
    </location>
</feature>
<reference evidence="3 4" key="1">
    <citation type="journal article" date="2023" name="G3 (Bethesda)">
        <title>A haplotype-resolved chromosome-scale genome for Quercus rubra L. provides insights into the genetics of adaptive traits for red oak species.</title>
        <authorList>
            <person name="Kapoor B."/>
            <person name="Jenkins J."/>
            <person name="Schmutz J."/>
            <person name="Zhebentyayeva T."/>
            <person name="Kuelheim C."/>
            <person name="Coggeshall M."/>
            <person name="Heim C."/>
            <person name="Lasky J.R."/>
            <person name="Leites L."/>
            <person name="Islam-Faridi N."/>
            <person name="Romero-Severson J."/>
            <person name="DeLeo V.L."/>
            <person name="Lucas S.M."/>
            <person name="Lazic D."/>
            <person name="Gailing O."/>
            <person name="Carlson J."/>
            <person name="Staton M."/>
        </authorList>
    </citation>
    <scope>NUCLEOTIDE SEQUENCE [LARGE SCALE GENOMIC DNA]</scope>
    <source>
        <strain evidence="3">Pseudo-F2</strain>
    </source>
</reference>
<keyword evidence="2" id="KW-0812">Transmembrane</keyword>
<feature type="compositionally biased region" description="Polar residues" evidence="1">
    <location>
        <begin position="9"/>
        <end position="19"/>
    </location>
</feature>
<evidence type="ECO:0000256" key="1">
    <source>
        <dbReference type="SAM" id="MobiDB-lite"/>
    </source>
</evidence>
<keyword evidence="4" id="KW-1185">Reference proteome</keyword>
<keyword evidence="2" id="KW-0472">Membrane</keyword>
<dbReference type="Proteomes" id="UP001324115">
    <property type="component" value="Unassembled WGS sequence"/>
</dbReference>